<evidence type="ECO:0000313" key="2">
    <source>
        <dbReference type="Proteomes" id="UP001152531"/>
    </source>
</evidence>
<keyword evidence="2" id="KW-1185">Reference proteome</keyword>
<dbReference type="EMBL" id="CALSDN010000008">
    <property type="protein sequence ID" value="CAH6722034.1"/>
    <property type="molecule type" value="Genomic_DNA"/>
</dbReference>
<keyword evidence="1" id="KW-0762">Sugar transport</keyword>
<reference evidence="1" key="1">
    <citation type="submission" date="2022-06" db="EMBL/GenBank/DDBJ databases">
        <authorList>
            <person name="Legras J.-L."/>
            <person name="Devillers H."/>
            <person name="Grondin C."/>
        </authorList>
    </citation>
    <scope>NUCLEOTIDE SEQUENCE</scope>
    <source>
        <strain evidence="1">CLIB 1444</strain>
    </source>
</reference>
<organism evidence="1 2">
    <name type="scientific">[Candida] jaroonii</name>
    <dbReference type="NCBI Taxonomy" id="467808"/>
    <lineage>
        <taxon>Eukaryota</taxon>
        <taxon>Fungi</taxon>
        <taxon>Dikarya</taxon>
        <taxon>Ascomycota</taxon>
        <taxon>Saccharomycotina</taxon>
        <taxon>Pichiomycetes</taxon>
        <taxon>Debaryomycetaceae</taxon>
        <taxon>Yamadazyma</taxon>
    </lineage>
</organism>
<name>A0ACA9YC61_9ASCO</name>
<comment type="caution">
    <text evidence="1">The sequence shown here is derived from an EMBL/GenBank/DDBJ whole genome shotgun (WGS) entry which is preliminary data.</text>
</comment>
<keyword evidence="1" id="KW-0813">Transport</keyword>
<proteinExistence type="predicted"/>
<accession>A0ACA9YC61</accession>
<sequence length="546" mass="59964">MTEYSDSFKSLDSQSLESLYKKPKMRLFKTTPVEEIVGPAIAEVLPDHGKPWYKVKHILRLNLIILIPLLSAAVAGFDGSLLNGSFSLTQWKNDFDNPTGNMLGLIGGAQQIGCVIILPVCGWCSDYLGRKKTLYIGLVGVIIATIIQATAFGVAQLVVSRIIVGAAGMLVVQPAPLLLAELAYPSLRGKITALYWCFYYLGAILASWSCFGTRNYQSSWSWRIPTILQAAYPIIQLCFLHFVPESPRWLIMKGKYEKARDILIEHHAGGDVNSRLVEVELTEIVAAIEVDKISNKAKWSDLVATPGNRKRTYIAVTLGVFAQWNGIAVVSYYLSLILDSVGITSVTMQTLINGILQIFNLFAAAGGALLVDNLGRRKLLLTSGGGMLISFVIWTALSANFEQTGSGGSGKAVVAFIFIFYGFYDVAMTSLLFAYPSEISTTLIRSKIVSVELFSIYAALVVANFCNPIALDSIHWKYYLVFVVVLALGTANIYFFYPETKGYSLEEISKIFDGEESSLEVTSSDALKSNELKAETHHVENSKDLV</sequence>
<gene>
    <name evidence="1" type="ORF">CLIB1444_08S00364</name>
</gene>
<protein>
    <submittedName>
        <fullName evidence="1">High-affinity glucose transporter Hxt2p</fullName>
    </submittedName>
</protein>
<dbReference type="Proteomes" id="UP001152531">
    <property type="component" value="Unassembled WGS sequence"/>
</dbReference>
<evidence type="ECO:0000313" key="1">
    <source>
        <dbReference type="EMBL" id="CAH6722034.1"/>
    </source>
</evidence>